<dbReference type="Proteomes" id="UP000657918">
    <property type="component" value="Unassembled WGS sequence"/>
</dbReference>
<dbReference type="InterPro" id="IPR042269">
    <property type="entry name" value="Ser_carbopepase_S28_SKS"/>
</dbReference>
<sequence length="93" mass="10368">MVKIQLMCLISFMDFPDLVLLPQQAAREMVSILQGQVIETSSFVQNKEASKSSWTIIDKIASTPNGLAFLSEKFKACKSSDDELIVDVTRKLT</sequence>
<name>A0A835K5R7_9ROSI</name>
<accession>A0A835K5R7</accession>
<protein>
    <submittedName>
        <fullName evidence="1">Uncharacterized protein</fullName>
    </submittedName>
</protein>
<evidence type="ECO:0000313" key="1">
    <source>
        <dbReference type="EMBL" id="KAF9681313.1"/>
    </source>
</evidence>
<evidence type="ECO:0000313" key="2">
    <source>
        <dbReference type="Proteomes" id="UP000657918"/>
    </source>
</evidence>
<reference evidence="1 2" key="1">
    <citation type="submission" date="2020-10" db="EMBL/GenBank/DDBJ databases">
        <title>Plant Genome Project.</title>
        <authorList>
            <person name="Zhang R.-G."/>
        </authorList>
    </citation>
    <scope>NUCLEOTIDE SEQUENCE [LARGE SCALE GENOMIC DNA]</scope>
    <source>
        <strain evidence="1">FAFU-HL-1</strain>
        <tissue evidence="1">Leaf</tissue>
    </source>
</reference>
<proteinExistence type="predicted"/>
<dbReference type="EMBL" id="JADGMS010000006">
    <property type="protein sequence ID" value="KAF9681313.1"/>
    <property type="molecule type" value="Genomic_DNA"/>
</dbReference>
<organism evidence="1 2">
    <name type="scientific">Salix dunnii</name>
    <dbReference type="NCBI Taxonomy" id="1413687"/>
    <lineage>
        <taxon>Eukaryota</taxon>
        <taxon>Viridiplantae</taxon>
        <taxon>Streptophyta</taxon>
        <taxon>Embryophyta</taxon>
        <taxon>Tracheophyta</taxon>
        <taxon>Spermatophyta</taxon>
        <taxon>Magnoliopsida</taxon>
        <taxon>eudicotyledons</taxon>
        <taxon>Gunneridae</taxon>
        <taxon>Pentapetalae</taxon>
        <taxon>rosids</taxon>
        <taxon>fabids</taxon>
        <taxon>Malpighiales</taxon>
        <taxon>Salicaceae</taxon>
        <taxon>Saliceae</taxon>
        <taxon>Salix</taxon>
    </lineage>
</organism>
<dbReference type="AlphaFoldDB" id="A0A835K5R7"/>
<comment type="caution">
    <text evidence="1">The sequence shown here is derived from an EMBL/GenBank/DDBJ whole genome shotgun (WGS) entry which is preliminary data.</text>
</comment>
<dbReference type="Gene3D" id="1.20.120.980">
    <property type="entry name" value="Serine carboxypeptidase S28, SKS domain"/>
    <property type="match status" value="1"/>
</dbReference>
<keyword evidence="2" id="KW-1185">Reference proteome</keyword>
<gene>
    <name evidence="1" type="ORF">SADUNF_Sadunf06G0213100</name>
</gene>